<evidence type="ECO:0000313" key="3">
    <source>
        <dbReference type="Proteomes" id="UP000054596"/>
    </source>
</evidence>
<dbReference type="SUPFAM" id="SSF54637">
    <property type="entry name" value="Thioesterase/thiol ester dehydrase-isomerase"/>
    <property type="match status" value="1"/>
</dbReference>
<dbReference type="PANTHER" id="PTHR28152">
    <property type="entry name" value="HYDROXYACYL-THIOESTER DEHYDRATASE TYPE 2, MITOCHONDRIAL"/>
    <property type="match status" value="1"/>
</dbReference>
<dbReference type="Gene3D" id="3.10.129.10">
    <property type="entry name" value="Hotdog Thioesterase"/>
    <property type="match status" value="1"/>
</dbReference>
<organism evidence="2 3">
    <name type="scientific">Caballeronia glebae</name>
    <dbReference type="NCBI Taxonomy" id="1777143"/>
    <lineage>
        <taxon>Bacteria</taxon>
        <taxon>Pseudomonadati</taxon>
        <taxon>Pseudomonadota</taxon>
        <taxon>Betaproteobacteria</taxon>
        <taxon>Burkholderiales</taxon>
        <taxon>Burkholderiaceae</taxon>
        <taxon>Caballeronia</taxon>
    </lineage>
</organism>
<dbReference type="EMBL" id="FCOJ02000034">
    <property type="protein sequence ID" value="SAK72497.1"/>
    <property type="molecule type" value="Genomic_DNA"/>
</dbReference>
<comment type="caution">
    <text evidence="2">The sequence shown here is derived from an EMBL/GenBank/DDBJ whole genome shotgun (WGS) entry which is preliminary data.</text>
</comment>
<gene>
    <name evidence="2" type="ORF">AWB82_04442</name>
</gene>
<accession>A0A158BTA4</accession>
<dbReference type="InterPro" id="IPR052741">
    <property type="entry name" value="Mitochondrial_HTD2"/>
</dbReference>
<dbReference type="Proteomes" id="UP000054596">
    <property type="component" value="Unassembled WGS sequence"/>
</dbReference>
<dbReference type="OrthoDB" id="7183822at2"/>
<dbReference type="AlphaFoldDB" id="A0A158BTA4"/>
<dbReference type="STRING" id="1777143.AWB82_04442"/>
<evidence type="ECO:0000313" key="2">
    <source>
        <dbReference type="EMBL" id="SAK72497.1"/>
    </source>
</evidence>
<reference evidence="2" key="1">
    <citation type="submission" date="2016-01" db="EMBL/GenBank/DDBJ databases">
        <authorList>
            <person name="Peeters C."/>
        </authorList>
    </citation>
    <scope>NUCLEOTIDE SEQUENCE [LARGE SCALE GENOMIC DNA]</scope>
    <source>
        <strain evidence="2">LMG 29325</strain>
    </source>
</reference>
<protein>
    <submittedName>
        <fullName evidence="2">Acyl-CoA dehydrogenase</fullName>
    </submittedName>
</protein>
<name>A0A158BTA4_9BURK</name>
<sequence length="136" mass="15443">MLFRYSALTFNGHRIHYDQQYAHDVEGYKNLVVHGPLTATLLQDFAQDCLPDSRLAKFEFKGVSPLFCNETLELQAQMDEDDPDRLNMRVLNQSGVLAMTAIAHLDADTTHKAMYSRPRSTKGPSPRYDPKDGARQ</sequence>
<dbReference type="RefSeq" id="WP_086971016.1">
    <property type="nucleotide sequence ID" value="NZ_FCOJ02000034.1"/>
</dbReference>
<dbReference type="GO" id="GO:0019171">
    <property type="term" value="F:(3R)-hydroxyacyl-[acyl-carrier-protein] dehydratase activity"/>
    <property type="evidence" value="ECO:0007669"/>
    <property type="project" value="TreeGrafter"/>
</dbReference>
<keyword evidence="3" id="KW-1185">Reference proteome</keyword>
<evidence type="ECO:0000256" key="1">
    <source>
        <dbReference type="SAM" id="MobiDB-lite"/>
    </source>
</evidence>
<proteinExistence type="predicted"/>
<feature type="region of interest" description="Disordered" evidence="1">
    <location>
        <begin position="110"/>
        <end position="136"/>
    </location>
</feature>
<dbReference type="InterPro" id="IPR029069">
    <property type="entry name" value="HotDog_dom_sf"/>
</dbReference>
<dbReference type="PANTHER" id="PTHR28152:SF1">
    <property type="entry name" value="HYDROXYACYL-THIOESTER DEHYDRATASE TYPE 2, MITOCHONDRIAL"/>
    <property type="match status" value="1"/>
</dbReference>